<sequence>MPEDLEKPLVDPKNFNREGIDVASSACNKCNTVTAFVISNFIASIVSQTRYFRRNGKLENKTIRTHISKLSPNSIIGVLRK</sequence>
<dbReference type="EMBL" id="JBCGBO010000003">
    <property type="protein sequence ID" value="KAK9215314.1"/>
    <property type="molecule type" value="Genomic_DNA"/>
</dbReference>
<protein>
    <submittedName>
        <fullName evidence="1">Uncharacterized protein</fullName>
    </submittedName>
</protein>
<dbReference type="Proteomes" id="UP001428341">
    <property type="component" value="Unassembled WGS sequence"/>
</dbReference>
<proteinExistence type="predicted"/>
<reference evidence="1 2" key="1">
    <citation type="submission" date="2024-05" db="EMBL/GenBank/DDBJ databases">
        <title>Haplotype-resolved chromosome-level genome assembly of Huyou (Citrus changshanensis).</title>
        <authorList>
            <person name="Miao C."/>
            <person name="Chen W."/>
            <person name="Wu Y."/>
            <person name="Wang L."/>
            <person name="Zhao S."/>
            <person name="Grierson D."/>
            <person name="Xu C."/>
            <person name="Chen K."/>
        </authorList>
    </citation>
    <scope>NUCLEOTIDE SEQUENCE [LARGE SCALE GENOMIC DNA]</scope>
    <source>
        <strain evidence="1">01-14</strain>
        <tissue evidence="1">Leaf</tissue>
    </source>
</reference>
<keyword evidence="2" id="KW-1185">Reference proteome</keyword>
<organism evidence="1 2">
    <name type="scientific">Citrus x changshan-huyou</name>
    <dbReference type="NCBI Taxonomy" id="2935761"/>
    <lineage>
        <taxon>Eukaryota</taxon>
        <taxon>Viridiplantae</taxon>
        <taxon>Streptophyta</taxon>
        <taxon>Embryophyta</taxon>
        <taxon>Tracheophyta</taxon>
        <taxon>Spermatophyta</taxon>
        <taxon>Magnoliopsida</taxon>
        <taxon>eudicotyledons</taxon>
        <taxon>Gunneridae</taxon>
        <taxon>Pentapetalae</taxon>
        <taxon>rosids</taxon>
        <taxon>malvids</taxon>
        <taxon>Sapindales</taxon>
        <taxon>Rutaceae</taxon>
        <taxon>Aurantioideae</taxon>
        <taxon>Citrus</taxon>
    </lineage>
</organism>
<dbReference type="AlphaFoldDB" id="A0AAP0MKT2"/>
<gene>
    <name evidence="1" type="ORF">WN944_007319</name>
</gene>
<comment type="caution">
    <text evidence="1">The sequence shown here is derived from an EMBL/GenBank/DDBJ whole genome shotgun (WGS) entry which is preliminary data.</text>
</comment>
<accession>A0AAP0MKT2</accession>
<evidence type="ECO:0000313" key="2">
    <source>
        <dbReference type="Proteomes" id="UP001428341"/>
    </source>
</evidence>
<name>A0AAP0MKT2_9ROSI</name>
<evidence type="ECO:0000313" key="1">
    <source>
        <dbReference type="EMBL" id="KAK9215314.1"/>
    </source>
</evidence>